<dbReference type="EMBL" id="JALJOQ010000276">
    <property type="protein sequence ID" value="KAK9786284.1"/>
    <property type="molecule type" value="Genomic_DNA"/>
</dbReference>
<feature type="compositionally biased region" description="Basic and acidic residues" evidence="1">
    <location>
        <begin position="77"/>
        <end position="87"/>
    </location>
</feature>
<dbReference type="Proteomes" id="UP001465755">
    <property type="component" value="Unassembled WGS sequence"/>
</dbReference>
<feature type="compositionally biased region" description="Basic and acidic residues" evidence="1">
    <location>
        <begin position="199"/>
        <end position="209"/>
    </location>
</feature>
<accession>A0AAW1NGJ6</accession>
<proteinExistence type="predicted"/>
<comment type="caution">
    <text evidence="2">The sequence shown here is derived from an EMBL/GenBank/DDBJ whole genome shotgun (WGS) entry which is preliminary data.</text>
</comment>
<evidence type="ECO:0000313" key="3">
    <source>
        <dbReference type="Proteomes" id="UP001465755"/>
    </source>
</evidence>
<feature type="region of interest" description="Disordered" evidence="1">
    <location>
        <begin position="1"/>
        <end position="229"/>
    </location>
</feature>
<feature type="compositionally biased region" description="Basic and acidic residues" evidence="1">
    <location>
        <begin position="1"/>
        <end position="11"/>
    </location>
</feature>
<protein>
    <submittedName>
        <fullName evidence="2">Uncharacterized protein</fullName>
    </submittedName>
</protein>
<dbReference type="AlphaFoldDB" id="A0AAW1NGJ6"/>
<keyword evidence="3" id="KW-1185">Reference proteome</keyword>
<feature type="region of interest" description="Disordered" evidence="1">
    <location>
        <begin position="379"/>
        <end position="398"/>
    </location>
</feature>
<organism evidence="2 3">
    <name type="scientific">Symbiochloris irregularis</name>
    <dbReference type="NCBI Taxonomy" id="706552"/>
    <lineage>
        <taxon>Eukaryota</taxon>
        <taxon>Viridiplantae</taxon>
        <taxon>Chlorophyta</taxon>
        <taxon>core chlorophytes</taxon>
        <taxon>Trebouxiophyceae</taxon>
        <taxon>Trebouxiales</taxon>
        <taxon>Trebouxiaceae</taxon>
        <taxon>Symbiochloris</taxon>
    </lineage>
</organism>
<feature type="compositionally biased region" description="Polar residues" evidence="1">
    <location>
        <begin position="179"/>
        <end position="191"/>
    </location>
</feature>
<sequence>METPHDGEHSQAKVPTASHSTETPQSKEHPKAGVPVDDAYSPTTNPLALRPEYRTPAGAAMKKRMSGSAATGSSKPSTEELRAEQHRLLKNITPLTHSGSRAAALHHSRLHGLVRPYPSPASLDSSHTSGGRPLEDGSNAKSQPAGGCKTPLTPPCAMSPLGLSPLASEPRSHPLPLQRSDSNGSSASMQSKGGVDSEADPKEQADTPMRDNPLFDEDAASANSGTGDVGARSIEECVSTGKYTQALSQSEASDVASLKDTFSFARATRAEACEPESTVEAASPSYASQASEASVDFQMPFPRQEQHNMAEILLHGIASGASVLLKLVIVLMVVGLLDSHLPEVNFNIRAGSPIQRAQMASFYLPYWYQFPPITIPTDAASPAAPEPAGAPPLEQQVL</sequence>
<gene>
    <name evidence="2" type="ORF">WJX73_001975</name>
</gene>
<evidence type="ECO:0000313" key="2">
    <source>
        <dbReference type="EMBL" id="KAK9786284.1"/>
    </source>
</evidence>
<evidence type="ECO:0000256" key="1">
    <source>
        <dbReference type="SAM" id="MobiDB-lite"/>
    </source>
</evidence>
<name>A0AAW1NGJ6_9CHLO</name>
<reference evidence="2 3" key="1">
    <citation type="journal article" date="2024" name="Nat. Commun.">
        <title>Phylogenomics reveals the evolutionary origins of lichenization in chlorophyte algae.</title>
        <authorList>
            <person name="Puginier C."/>
            <person name="Libourel C."/>
            <person name="Otte J."/>
            <person name="Skaloud P."/>
            <person name="Haon M."/>
            <person name="Grisel S."/>
            <person name="Petersen M."/>
            <person name="Berrin J.G."/>
            <person name="Delaux P.M."/>
            <person name="Dal Grande F."/>
            <person name="Keller J."/>
        </authorList>
    </citation>
    <scope>NUCLEOTIDE SEQUENCE [LARGE SCALE GENOMIC DNA]</scope>
    <source>
        <strain evidence="2 3">SAG 2036</strain>
    </source>
</reference>